<accession>A0ABW5W7Y4</accession>
<dbReference type="PROSITE" id="PS50801">
    <property type="entry name" value="STAS"/>
    <property type="match status" value="1"/>
</dbReference>
<organism evidence="2 3">
    <name type="scientific">Prauserella oleivorans</name>
    <dbReference type="NCBI Taxonomy" id="1478153"/>
    <lineage>
        <taxon>Bacteria</taxon>
        <taxon>Bacillati</taxon>
        <taxon>Actinomycetota</taxon>
        <taxon>Actinomycetes</taxon>
        <taxon>Pseudonocardiales</taxon>
        <taxon>Pseudonocardiaceae</taxon>
        <taxon>Prauserella</taxon>
    </lineage>
</organism>
<dbReference type="EMBL" id="JBHUOF010000011">
    <property type="protein sequence ID" value="MFD2799635.1"/>
    <property type="molecule type" value="Genomic_DNA"/>
</dbReference>
<dbReference type="RefSeq" id="WP_377390051.1">
    <property type="nucleotide sequence ID" value="NZ_JBHSAN010000020.1"/>
</dbReference>
<protein>
    <submittedName>
        <fullName evidence="2">STAS domain-containing protein</fullName>
    </submittedName>
</protein>
<keyword evidence="3" id="KW-1185">Reference proteome</keyword>
<gene>
    <name evidence="2" type="ORF">ACFS2C_09540</name>
</gene>
<dbReference type="Gene3D" id="3.30.750.24">
    <property type="entry name" value="STAS domain"/>
    <property type="match status" value="1"/>
</dbReference>
<reference evidence="3" key="1">
    <citation type="journal article" date="2019" name="Int. J. Syst. Evol. Microbiol.">
        <title>The Global Catalogue of Microorganisms (GCM) 10K type strain sequencing project: providing services to taxonomists for standard genome sequencing and annotation.</title>
        <authorList>
            <consortium name="The Broad Institute Genomics Platform"/>
            <consortium name="The Broad Institute Genome Sequencing Center for Infectious Disease"/>
            <person name="Wu L."/>
            <person name="Ma J."/>
        </authorList>
    </citation>
    <scope>NUCLEOTIDE SEQUENCE [LARGE SCALE GENOMIC DNA]</scope>
    <source>
        <strain evidence="3">IBRC-M 10906</strain>
    </source>
</reference>
<evidence type="ECO:0000313" key="2">
    <source>
        <dbReference type="EMBL" id="MFD2799635.1"/>
    </source>
</evidence>
<feature type="domain" description="STAS" evidence="1">
    <location>
        <begin position="26"/>
        <end position="127"/>
    </location>
</feature>
<dbReference type="Pfam" id="PF01740">
    <property type="entry name" value="STAS"/>
    <property type="match status" value="1"/>
</dbReference>
<dbReference type="InterPro" id="IPR002645">
    <property type="entry name" value="STAS_dom"/>
</dbReference>
<proteinExistence type="predicted"/>
<dbReference type="Proteomes" id="UP001597478">
    <property type="component" value="Unassembled WGS sequence"/>
</dbReference>
<dbReference type="CDD" id="cd07043">
    <property type="entry name" value="STAS_anti-anti-sigma_factors"/>
    <property type="match status" value="1"/>
</dbReference>
<evidence type="ECO:0000259" key="1">
    <source>
        <dbReference type="PROSITE" id="PS50801"/>
    </source>
</evidence>
<dbReference type="SUPFAM" id="SSF52091">
    <property type="entry name" value="SpoIIaa-like"/>
    <property type="match status" value="1"/>
</dbReference>
<sequence length="127" mass="13282">MTHVPGAGVGHCHLPQARTWSDPALHIAAREVKPGVVLLAAHGELDLQTSRLLTQALLAHASVQVILDLAGITFCDVAGARVLEAVGVRQGYLAVVVSTAVRLVLDATGIAPSVRQYAWLAHALAET</sequence>
<name>A0ABW5W7Y4_9PSEU</name>
<evidence type="ECO:0000313" key="3">
    <source>
        <dbReference type="Proteomes" id="UP001597478"/>
    </source>
</evidence>
<dbReference type="InterPro" id="IPR036513">
    <property type="entry name" value="STAS_dom_sf"/>
</dbReference>
<comment type="caution">
    <text evidence="2">The sequence shown here is derived from an EMBL/GenBank/DDBJ whole genome shotgun (WGS) entry which is preliminary data.</text>
</comment>